<evidence type="ECO:0000313" key="1">
    <source>
        <dbReference type="EMBL" id="JAV78258.1"/>
    </source>
</evidence>
<reference evidence="1" key="1">
    <citation type="journal article" date="2016" name="Sci. Rep.">
        <title>Molecular characterization of firefly nuptial gifts: a multi-omics approach sheds light on postcopulatory sexual selection.</title>
        <authorList>
            <person name="Al-Wathiqui N."/>
            <person name="Fallon T.R."/>
            <person name="South A."/>
            <person name="Weng J.K."/>
            <person name="Lewis S.M."/>
        </authorList>
    </citation>
    <scope>NUCLEOTIDE SEQUENCE</scope>
</reference>
<sequence length="109" mass="12503">MVAFNINIKFVKETQSRNEYCDEAVPSTSGCRKNFFAEFDESNSHTSTLDDKIKRISYEKDDISEVGSISFKNITIPQITYSEKKQKSTFSGFKTISDIRNIKFACIFC</sequence>
<protein>
    <submittedName>
        <fullName evidence="1">Uncharacterized protein</fullName>
    </submittedName>
</protein>
<name>A0A1Y1LZV5_PHOPY</name>
<dbReference type="EMBL" id="GEZM01044400">
    <property type="protein sequence ID" value="JAV78258.1"/>
    <property type="molecule type" value="Transcribed_RNA"/>
</dbReference>
<organism evidence="1">
    <name type="scientific">Photinus pyralis</name>
    <name type="common">Common eastern firefly</name>
    <name type="synonym">Lampyris pyralis</name>
    <dbReference type="NCBI Taxonomy" id="7054"/>
    <lineage>
        <taxon>Eukaryota</taxon>
        <taxon>Metazoa</taxon>
        <taxon>Ecdysozoa</taxon>
        <taxon>Arthropoda</taxon>
        <taxon>Hexapoda</taxon>
        <taxon>Insecta</taxon>
        <taxon>Pterygota</taxon>
        <taxon>Neoptera</taxon>
        <taxon>Endopterygota</taxon>
        <taxon>Coleoptera</taxon>
        <taxon>Polyphaga</taxon>
        <taxon>Elateriformia</taxon>
        <taxon>Elateroidea</taxon>
        <taxon>Lampyridae</taxon>
        <taxon>Lampyrinae</taxon>
        <taxon>Photinus</taxon>
    </lineage>
</organism>
<proteinExistence type="predicted"/>
<dbReference type="AlphaFoldDB" id="A0A1Y1LZV5"/>
<accession>A0A1Y1LZV5</accession>